<dbReference type="EMBL" id="GBXM01102945">
    <property type="protein sequence ID" value="JAH05632.1"/>
    <property type="molecule type" value="Transcribed_RNA"/>
</dbReference>
<reference evidence="1" key="2">
    <citation type="journal article" date="2015" name="Fish Shellfish Immunol.">
        <title>Early steps in the European eel (Anguilla anguilla)-Vibrio vulnificus interaction in the gills: Role of the RtxA13 toxin.</title>
        <authorList>
            <person name="Callol A."/>
            <person name="Pajuelo D."/>
            <person name="Ebbesson L."/>
            <person name="Teles M."/>
            <person name="MacKenzie S."/>
            <person name="Amaro C."/>
        </authorList>
    </citation>
    <scope>NUCLEOTIDE SEQUENCE</scope>
</reference>
<protein>
    <submittedName>
        <fullName evidence="1">Uncharacterized protein</fullName>
    </submittedName>
</protein>
<proteinExistence type="predicted"/>
<evidence type="ECO:0000313" key="1">
    <source>
        <dbReference type="EMBL" id="JAH05632.1"/>
    </source>
</evidence>
<dbReference type="AlphaFoldDB" id="A0A0E9PMV0"/>
<accession>A0A0E9PMV0</accession>
<reference evidence="1" key="1">
    <citation type="submission" date="2014-11" db="EMBL/GenBank/DDBJ databases">
        <authorList>
            <person name="Amaro Gonzalez C."/>
        </authorList>
    </citation>
    <scope>NUCLEOTIDE SEQUENCE</scope>
</reference>
<sequence length="32" mass="3749">MQSDLLEWLDVAARSLLFRIVFNCCLLCIFKS</sequence>
<name>A0A0E9PMV0_ANGAN</name>
<organism evidence="1">
    <name type="scientific">Anguilla anguilla</name>
    <name type="common">European freshwater eel</name>
    <name type="synonym">Muraena anguilla</name>
    <dbReference type="NCBI Taxonomy" id="7936"/>
    <lineage>
        <taxon>Eukaryota</taxon>
        <taxon>Metazoa</taxon>
        <taxon>Chordata</taxon>
        <taxon>Craniata</taxon>
        <taxon>Vertebrata</taxon>
        <taxon>Euteleostomi</taxon>
        <taxon>Actinopterygii</taxon>
        <taxon>Neopterygii</taxon>
        <taxon>Teleostei</taxon>
        <taxon>Anguilliformes</taxon>
        <taxon>Anguillidae</taxon>
        <taxon>Anguilla</taxon>
    </lineage>
</organism>